<comment type="similarity">
    <text evidence="3">Belongs to the TVP38/TMEM64 family.</text>
</comment>
<evidence type="ECO:0000256" key="6">
    <source>
        <dbReference type="ARBA" id="ARBA00022692"/>
    </source>
</evidence>
<keyword evidence="8" id="KW-0333">Golgi apparatus</keyword>
<comment type="subcellular location">
    <subcellularLocation>
        <location evidence="2">Golgi apparatus membrane</location>
        <topology evidence="2">Multi-pass membrane protein</topology>
    </subcellularLocation>
</comment>
<evidence type="ECO:0000313" key="12">
    <source>
        <dbReference type="EMBL" id="TFY83808.1"/>
    </source>
</evidence>
<evidence type="ECO:0000313" key="13">
    <source>
        <dbReference type="Proteomes" id="UP000298061"/>
    </source>
</evidence>
<evidence type="ECO:0000256" key="8">
    <source>
        <dbReference type="ARBA" id="ARBA00023034"/>
    </source>
</evidence>
<evidence type="ECO:0000256" key="10">
    <source>
        <dbReference type="SAM" id="Phobius"/>
    </source>
</evidence>
<evidence type="ECO:0000259" key="11">
    <source>
        <dbReference type="Pfam" id="PF09335"/>
    </source>
</evidence>
<keyword evidence="6 10" id="KW-0812">Transmembrane</keyword>
<evidence type="ECO:0000256" key="3">
    <source>
        <dbReference type="ARBA" id="ARBA00008640"/>
    </source>
</evidence>
<name>A0A4Z0AD47_9AGAM</name>
<reference evidence="12 13" key="1">
    <citation type="submission" date="2019-02" db="EMBL/GenBank/DDBJ databases">
        <title>Genome sequencing of the rare red list fungi Hericium alpestre (H. flagellum).</title>
        <authorList>
            <person name="Buettner E."/>
            <person name="Kellner H."/>
        </authorList>
    </citation>
    <scope>NUCLEOTIDE SEQUENCE [LARGE SCALE GENOMIC DNA]</scope>
    <source>
        <strain evidence="12 13">DSM 108284</strain>
    </source>
</reference>
<protein>
    <recommendedName>
        <fullName evidence="4">Golgi apparatus membrane protein TVP38</fullName>
    </recommendedName>
    <alternativeName>
        <fullName evidence="5">Golgi apparatus membrane protein tvp38</fullName>
    </alternativeName>
</protein>
<feature type="transmembrane region" description="Helical" evidence="10">
    <location>
        <begin position="71"/>
        <end position="94"/>
    </location>
</feature>
<dbReference type="PANTHER" id="PTHR47549:SF1">
    <property type="entry name" value="GOLGI APPARATUS MEMBRANE PROTEIN TVP38"/>
    <property type="match status" value="1"/>
</dbReference>
<comment type="caution">
    <text evidence="12">The sequence shown here is derived from an EMBL/GenBank/DDBJ whole genome shotgun (WGS) entry which is preliminary data.</text>
</comment>
<evidence type="ECO:0000256" key="7">
    <source>
        <dbReference type="ARBA" id="ARBA00022989"/>
    </source>
</evidence>
<evidence type="ECO:0000256" key="9">
    <source>
        <dbReference type="ARBA" id="ARBA00023136"/>
    </source>
</evidence>
<keyword evidence="7 10" id="KW-1133">Transmembrane helix</keyword>
<feature type="transmembrane region" description="Helical" evidence="10">
    <location>
        <begin position="106"/>
        <end position="125"/>
    </location>
</feature>
<dbReference type="EMBL" id="SFCI01000008">
    <property type="protein sequence ID" value="TFY83808.1"/>
    <property type="molecule type" value="Genomic_DNA"/>
</dbReference>
<evidence type="ECO:0000256" key="4">
    <source>
        <dbReference type="ARBA" id="ARBA00013533"/>
    </source>
</evidence>
<dbReference type="GO" id="GO:0000139">
    <property type="term" value="C:Golgi membrane"/>
    <property type="evidence" value="ECO:0007669"/>
    <property type="project" value="UniProtKB-SubCell"/>
</dbReference>
<dbReference type="GO" id="GO:0000022">
    <property type="term" value="P:mitotic spindle elongation"/>
    <property type="evidence" value="ECO:0007669"/>
    <property type="project" value="TreeGrafter"/>
</dbReference>
<feature type="domain" description="VTT" evidence="11">
    <location>
        <begin position="91"/>
        <end position="206"/>
    </location>
</feature>
<comment type="function">
    <text evidence="1">Golgi membrane protein involved in vesicular trafficking and spindle migration.</text>
</comment>
<evidence type="ECO:0000256" key="2">
    <source>
        <dbReference type="ARBA" id="ARBA00004653"/>
    </source>
</evidence>
<gene>
    <name evidence="12" type="ORF">EWM64_g189</name>
</gene>
<dbReference type="GO" id="GO:0016192">
    <property type="term" value="P:vesicle-mediated transport"/>
    <property type="evidence" value="ECO:0007669"/>
    <property type="project" value="TreeGrafter"/>
</dbReference>
<dbReference type="Proteomes" id="UP000298061">
    <property type="component" value="Unassembled WGS sequence"/>
</dbReference>
<dbReference type="Pfam" id="PF09335">
    <property type="entry name" value="VTT_dom"/>
    <property type="match status" value="1"/>
</dbReference>
<feature type="transmembrane region" description="Helical" evidence="10">
    <location>
        <begin position="226"/>
        <end position="247"/>
    </location>
</feature>
<evidence type="ECO:0000256" key="1">
    <source>
        <dbReference type="ARBA" id="ARBA00002978"/>
    </source>
</evidence>
<sequence length="289" mass="32704">MALFERMSSFYHNQFKHFARRVQKLPVFCKLVLSAVLLFYISLIVLAIVFRPARIAQFLYDLAQRISSHPAGWILLVLMITAVSCPPMIGHTFMLEICGFAYGIRGFWVAAAGSLFGSAFVLVVLRYMFSERVREWSSKNKRWQALETVINAKGLPLIVLIRWSSFPPWPYSNMLFSSIQAVSLFQFMLATICIFPRFLLYVFVGSRLASLSDGKQRHEMDTQTKVINSLFVVGGLSIGVLAGYIVYTLMEREMRGVSPEVEQLAEEAIEEADEGAPLLDNFSSDSVRV</sequence>
<accession>A0A4Z0AD47</accession>
<feature type="transmembrane region" description="Helical" evidence="10">
    <location>
        <begin position="184"/>
        <end position="205"/>
    </location>
</feature>
<keyword evidence="13" id="KW-1185">Reference proteome</keyword>
<evidence type="ECO:0000256" key="5">
    <source>
        <dbReference type="ARBA" id="ARBA00020673"/>
    </source>
</evidence>
<feature type="transmembrane region" description="Helical" evidence="10">
    <location>
        <begin position="31"/>
        <end position="50"/>
    </location>
</feature>
<dbReference type="PANTHER" id="PTHR47549">
    <property type="entry name" value="GOLGI APPARATUS MEMBRANE PROTEIN TVP38-RELATED"/>
    <property type="match status" value="1"/>
</dbReference>
<feature type="transmembrane region" description="Helical" evidence="10">
    <location>
        <begin position="145"/>
        <end position="164"/>
    </location>
</feature>
<dbReference type="OrthoDB" id="166803at2759"/>
<dbReference type="InterPro" id="IPR032816">
    <property type="entry name" value="VTT_dom"/>
</dbReference>
<organism evidence="12 13">
    <name type="scientific">Hericium alpestre</name>
    <dbReference type="NCBI Taxonomy" id="135208"/>
    <lineage>
        <taxon>Eukaryota</taxon>
        <taxon>Fungi</taxon>
        <taxon>Dikarya</taxon>
        <taxon>Basidiomycota</taxon>
        <taxon>Agaricomycotina</taxon>
        <taxon>Agaricomycetes</taxon>
        <taxon>Russulales</taxon>
        <taxon>Hericiaceae</taxon>
        <taxon>Hericium</taxon>
    </lineage>
</organism>
<dbReference type="STRING" id="135208.A0A4Z0AD47"/>
<keyword evidence="9 10" id="KW-0472">Membrane</keyword>
<proteinExistence type="inferred from homology"/>
<dbReference type="InterPro" id="IPR051076">
    <property type="entry name" value="Golgi_membrane_TVP38/TMEM64"/>
</dbReference>
<dbReference type="AlphaFoldDB" id="A0A4Z0AD47"/>